<dbReference type="Proteomes" id="UP000030746">
    <property type="component" value="Unassembled WGS sequence"/>
</dbReference>
<dbReference type="KEGG" id="lgi:LOTGIDRAFT_161076"/>
<name>V4C074_LOTGI</name>
<feature type="transmembrane region" description="Helical" evidence="1">
    <location>
        <begin position="15"/>
        <end position="35"/>
    </location>
</feature>
<dbReference type="OrthoDB" id="10534411at2759"/>
<dbReference type="HOGENOM" id="CLU_1338915_0_0_1"/>
<keyword evidence="1" id="KW-0812">Transmembrane</keyword>
<dbReference type="CTD" id="20238617"/>
<accession>V4C074</accession>
<organism evidence="2 3">
    <name type="scientific">Lottia gigantea</name>
    <name type="common">Giant owl limpet</name>
    <dbReference type="NCBI Taxonomy" id="225164"/>
    <lineage>
        <taxon>Eukaryota</taxon>
        <taxon>Metazoa</taxon>
        <taxon>Spiralia</taxon>
        <taxon>Lophotrochozoa</taxon>
        <taxon>Mollusca</taxon>
        <taxon>Gastropoda</taxon>
        <taxon>Patellogastropoda</taxon>
        <taxon>Lottioidea</taxon>
        <taxon>Lottiidae</taxon>
        <taxon>Lottia</taxon>
    </lineage>
</organism>
<keyword evidence="1" id="KW-1133">Transmembrane helix</keyword>
<keyword evidence="3" id="KW-1185">Reference proteome</keyword>
<protein>
    <submittedName>
        <fullName evidence="2">Uncharacterized protein</fullName>
    </submittedName>
</protein>
<sequence length="205" mass="23793">MNKRSKNNPPVSGEVVILALCIVLVMITLSQILVVHHKFNGRFHGSRNPRSRNIRNRQELRQLEKSIATLMRQNVPSIEQHSEMLRSEIYASRTSDLILRAMQEARKPAETTSSVDKNDNMSELYNYDQDSDGNLVNITIDVPNIHFRSNSSGSVTRKYQTLFPFLKNKTIHMDVKKPQKRVKIKRFCPLEPRGLQKRFSTFDRE</sequence>
<keyword evidence="1" id="KW-0472">Membrane</keyword>
<evidence type="ECO:0000256" key="1">
    <source>
        <dbReference type="SAM" id="Phobius"/>
    </source>
</evidence>
<proteinExistence type="predicted"/>
<evidence type="ECO:0000313" key="2">
    <source>
        <dbReference type="EMBL" id="ESO94824.1"/>
    </source>
</evidence>
<dbReference type="EMBL" id="KB201750">
    <property type="protein sequence ID" value="ESO94824.1"/>
    <property type="molecule type" value="Genomic_DNA"/>
</dbReference>
<dbReference type="GeneID" id="20238617"/>
<reference evidence="2 3" key="1">
    <citation type="journal article" date="2013" name="Nature">
        <title>Insights into bilaterian evolution from three spiralian genomes.</title>
        <authorList>
            <person name="Simakov O."/>
            <person name="Marletaz F."/>
            <person name="Cho S.J."/>
            <person name="Edsinger-Gonzales E."/>
            <person name="Havlak P."/>
            <person name="Hellsten U."/>
            <person name="Kuo D.H."/>
            <person name="Larsson T."/>
            <person name="Lv J."/>
            <person name="Arendt D."/>
            <person name="Savage R."/>
            <person name="Osoegawa K."/>
            <person name="de Jong P."/>
            <person name="Grimwood J."/>
            <person name="Chapman J.A."/>
            <person name="Shapiro H."/>
            <person name="Aerts A."/>
            <person name="Otillar R.P."/>
            <person name="Terry A.Y."/>
            <person name="Boore J.L."/>
            <person name="Grigoriev I.V."/>
            <person name="Lindberg D.R."/>
            <person name="Seaver E.C."/>
            <person name="Weisblat D.A."/>
            <person name="Putnam N.H."/>
            <person name="Rokhsar D.S."/>
        </authorList>
    </citation>
    <scope>NUCLEOTIDE SEQUENCE [LARGE SCALE GENOMIC DNA]</scope>
</reference>
<dbReference type="RefSeq" id="XP_009054564.1">
    <property type="nucleotide sequence ID" value="XM_009056316.1"/>
</dbReference>
<gene>
    <name evidence="2" type="ORF">LOTGIDRAFT_161076</name>
</gene>
<evidence type="ECO:0000313" key="3">
    <source>
        <dbReference type="Proteomes" id="UP000030746"/>
    </source>
</evidence>
<dbReference type="AlphaFoldDB" id="V4C074"/>